<gene>
    <name evidence="18" type="primary">CLIC3</name>
</gene>
<evidence type="ECO:0000256" key="9">
    <source>
        <dbReference type="ARBA" id="ARBA00023002"/>
    </source>
</evidence>
<evidence type="ECO:0000256" key="8">
    <source>
        <dbReference type="ARBA" id="ARBA00022989"/>
    </source>
</evidence>
<evidence type="ECO:0000256" key="5">
    <source>
        <dbReference type="ARBA" id="ARBA00022490"/>
    </source>
</evidence>
<comment type="subcellular location">
    <subcellularLocation>
        <location evidence="2">Cytoplasm</location>
    </subcellularLocation>
    <subcellularLocation>
        <location evidence="1">Membrane</location>
        <topology evidence="1">Single-pass membrane protein</topology>
    </subcellularLocation>
</comment>
<dbReference type="PANTHER" id="PTHR45476:SF7">
    <property type="entry name" value="CHLORIDE INTRACELLULAR CHANNEL 3"/>
    <property type="match status" value="1"/>
</dbReference>
<evidence type="ECO:0000256" key="1">
    <source>
        <dbReference type="ARBA" id="ARBA00004167"/>
    </source>
</evidence>
<evidence type="ECO:0000256" key="4">
    <source>
        <dbReference type="ARBA" id="ARBA00022448"/>
    </source>
</evidence>
<reference evidence="18 19" key="1">
    <citation type="submission" date="2021-02" db="EMBL/GenBank/DDBJ databases">
        <title>Safari Cat Assemblies.</title>
        <authorList>
            <person name="Bredemeyer K.R."/>
            <person name="Murphy W.J."/>
        </authorList>
    </citation>
    <scope>NUCLEOTIDE SEQUENCE [LARGE SCALE GENOMIC DNA]</scope>
</reference>
<keyword evidence="4" id="KW-0813">Transport</keyword>
<dbReference type="InterPro" id="IPR036249">
    <property type="entry name" value="Thioredoxin-like_sf"/>
</dbReference>
<keyword evidence="14" id="KW-0407">Ion channel</keyword>
<evidence type="ECO:0000256" key="16">
    <source>
        <dbReference type="SAM" id="MobiDB-lite"/>
    </source>
</evidence>
<dbReference type="Proteomes" id="UP000823872">
    <property type="component" value="Chromosome D4"/>
</dbReference>
<proteinExistence type="inferred from homology"/>
<dbReference type="PANTHER" id="PTHR45476">
    <property type="entry name" value="CHLORIDE INTRACELLULAR CHANNEL PROTEIN 6-RELATED"/>
    <property type="match status" value="1"/>
</dbReference>
<evidence type="ECO:0000256" key="14">
    <source>
        <dbReference type="ARBA" id="ARBA00023303"/>
    </source>
</evidence>
<reference evidence="18" key="2">
    <citation type="submission" date="2025-08" db="UniProtKB">
        <authorList>
            <consortium name="Ensembl"/>
        </authorList>
    </citation>
    <scope>IDENTIFICATION</scope>
    <source>
        <strain evidence="18">breed Abyssinian</strain>
    </source>
</reference>
<keyword evidence="10" id="KW-0406">Ion transport</keyword>
<dbReference type="PRINTS" id="PR01263">
    <property type="entry name" value="INTCLCHANNEL"/>
</dbReference>
<comment type="similarity">
    <text evidence="3">Belongs to the chloride channel CLIC family.</text>
</comment>
<keyword evidence="9" id="KW-0560">Oxidoreductase</keyword>
<dbReference type="InterPro" id="IPR053823">
    <property type="entry name" value="CLIC_N"/>
</dbReference>
<keyword evidence="11" id="KW-0472">Membrane</keyword>
<organism evidence="18 19">
    <name type="scientific">Felis catus</name>
    <name type="common">Cat</name>
    <name type="synonym">Felis silvestris catus</name>
    <dbReference type="NCBI Taxonomy" id="9685"/>
    <lineage>
        <taxon>Eukaryota</taxon>
        <taxon>Metazoa</taxon>
        <taxon>Chordata</taxon>
        <taxon>Craniata</taxon>
        <taxon>Vertebrata</taxon>
        <taxon>Euteleostomi</taxon>
        <taxon>Mammalia</taxon>
        <taxon>Eutheria</taxon>
        <taxon>Laurasiatheria</taxon>
        <taxon>Carnivora</taxon>
        <taxon>Feliformia</taxon>
        <taxon>Felidae</taxon>
        <taxon>Felinae</taxon>
        <taxon>Felis</taxon>
    </lineage>
</organism>
<dbReference type="Gene3D" id="1.20.1050.10">
    <property type="match status" value="1"/>
</dbReference>
<comment type="catalytic activity">
    <reaction evidence="15">
        <text>chloride(in) = chloride(out)</text>
        <dbReference type="Rhea" id="RHEA:29823"/>
        <dbReference type="ChEBI" id="CHEBI:17996"/>
    </reaction>
</comment>
<evidence type="ECO:0000256" key="7">
    <source>
        <dbReference type="ARBA" id="ARBA00022882"/>
    </source>
</evidence>
<evidence type="ECO:0000256" key="12">
    <source>
        <dbReference type="ARBA" id="ARBA00023173"/>
    </source>
</evidence>
<keyword evidence="7" id="KW-0851">Voltage-gated channel</keyword>
<evidence type="ECO:0000256" key="10">
    <source>
        <dbReference type="ARBA" id="ARBA00023065"/>
    </source>
</evidence>
<evidence type="ECO:0000256" key="3">
    <source>
        <dbReference type="ARBA" id="ARBA00007655"/>
    </source>
</evidence>
<keyword evidence="6" id="KW-0812">Transmembrane</keyword>
<dbReference type="Pfam" id="PF22441">
    <property type="entry name" value="CLIC-like_N"/>
    <property type="match status" value="1"/>
</dbReference>
<dbReference type="CDD" id="cd03061">
    <property type="entry name" value="GST_N_CLIC"/>
    <property type="match status" value="1"/>
</dbReference>
<evidence type="ECO:0000256" key="15">
    <source>
        <dbReference type="ARBA" id="ARBA00024167"/>
    </source>
</evidence>
<dbReference type="Ensembl" id="ENSFCTT00005084205.1">
    <property type="protein sequence ID" value="ENSFCTP00005057666.1"/>
    <property type="gene ID" value="ENSFCTG00005030162.1"/>
</dbReference>
<dbReference type="GeneTree" id="ENSGT00940000161243"/>
<keyword evidence="12" id="KW-0869">Chloride channel</keyword>
<accession>A0ABI8AET9</accession>
<dbReference type="SUPFAM" id="SSF52833">
    <property type="entry name" value="Thioredoxin-like"/>
    <property type="match status" value="1"/>
</dbReference>
<evidence type="ECO:0000256" key="13">
    <source>
        <dbReference type="ARBA" id="ARBA00023214"/>
    </source>
</evidence>
<evidence type="ECO:0000256" key="11">
    <source>
        <dbReference type="ARBA" id="ARBA00023136"/>
    </source>
</evidence>
<dbReference type="Gene3D" id="3.40.30.10">
    <property type="entry name" value="Glutaredoxin"/>
    <property type="match status" value="1"/>
</dbReference>
<feature type="region of interest" description="Disordered" evidence="16">
    <location>
        <begin position="136"/>
        <end position="179"/>
    </location>
</feature>
<sequence>MAETAKLQLFVKASEDGESVGHCPSCQRLFMVLLLKGAPFTLTTVDIRRSPDVLKDFAPGSQLPILLHDGDTKTDTLQIEEFLEETLGPPEFPSLAPRYRESATAGNDVFHRFSAFIKNPVPTQDDDGVRALPRGAHTRRAARRPPLPGQRAAGEGVQVHVSTQRGDPSGLPDGGAPPLAAAPSTATPCPLFYSPINASLPQQACPDIRGTRGPLTSATPKTPTMEHSVPTTAWNDGQRTQWVALLHSPCWGWGGD</sequence>
<protein>
    <recommendedName>
        <fullName evidence="17">GST N-terminal domain-containing protein</fullName>
    </recommendedName>
</protein>
<evidence type="ECO:0000313" key="18">
    <source>
        <dbReference type="Ensembl" id="ENSFCTP00005057666.1"/>
    </source>
</evidence>
<reference evidence="18" key="3">
    <citation type="submission" date="2025-09" db="UniProtKB">
        <authorList>
            <consortium name="Ensembl"/>
        </authorList>
    </citation>
    <scope>IDENTIFICATION</scope>
    <source>
        <strain evidence="18">breed Abyssinian</strain>
    </source>
</reference>
<dbReference type="PROSITE" id="PS50404">
    <property type="entry name" value="GST_NTER"/>
    <property type="match status" value="1"/>
</dbReference>
<keyword evidence="19" id="KW-1185">Reference proteome</keyword>
<feature type="domain" description="GST N-terminal" evidence="17">
    <location>
        <begin position="13"/>
        <end position="91"/>
    </location>
</feature>
<name>A0ABI8AET9_FELCA</name>
<dbReference type="InterPro" id="IPR004045">
    <property type="entry name" value="Glutathione_S-Trfase_N"/>
</dbReference>
<keyword evidence="8" id="KW-1133">Transmembrane helix</keyword>
<dbReference type="InterPro" id="IPR002946">
    <property type="entry name" value="CLIC"/>
</dbReference>
<evidence type="ECO:0000256" key="2">
    <source>
        <dbReference type="ARBA" id="ARBA00004496"/>
    </source>
</evidence>
<evidence type="ECO:0000256" key="6">
    <source>
        <dbReference type="ARBA" id="ARBA00022692"/>
    </source>
</evidence>
<feature type="compositionally biased region" description="Low complexity" evidence="16">
    <location>
        <begin position="166"/>
        <end position="179"/>
    </location>
</feature>
<keyword evidence="13" id="KW-0868">Chloride</keyword>
<keyword evidence="5" id="KW-0963">Cytoplasm</keyword>
<evidence type="ECO:0000313" key="19">
    <source>
        <dbReference type="Proteomes" id="UP000823872"/>
    </source>
</evidence>
<evidence type="ECO:0000259" key="17">
    <source>
        <dbReference type="PROSITE" id="PS50404"/>
    </source>
</evidence>